<accession>X1QH12</accession>
<evidence type="ECO:0000313" key="1">
    <source>
        <dbReference type="EMBL" id="GAI67782.1"/>
    </source>
</evidence>
<reference evidence="1" key="1">
    <citation type="journal article" date="2014" name="Front. Microbiol.">
        <title>High frequency of phylogenetically diverse reductive dehalogenase-homologous genes in deep subseafloor sedimentary metagenomes.</title>
        <authorList>
            <person name="Kawai M."/>
            <person name="Futagami T."/>
            <person name="Toyoda A."/>
            <person name="Takaki Y."/>
            <person name="Nishi S."/>
            <person name="Hori S."/>
            <person name="Arai W."/>
            <person name="Tsubouchi T."/>
            <person name="Morono Y."/>
            <person name="Uchiyama I."/>
            <person name="Ito T."/>
            <person name="Fujiyama A."/>
            <person name="Inagaki F."/>
            <person name="Takami H."/>
        </authorList>
    </citation>
    <scope>NUCLEOTIDE SEQUENCE</scope>
    <source>
        <strain evidence="1">Expedition CK06-06</strain>
    </source>
</reference>
<gene>
    <name evidence="1" type="ORF">S12H4_00157</name>
</gene>
<protein>
    <submittedName>
        <fullName evidence="1">Uncharacterized protein</fullName>
    </submittedName>
</protein>
<sequence>MARKVIDVPYSLNESKPNWTASAATTAASGDGVTEAKLGEFLCPVGLTLIVLPISTLAAYLKDNEAAPAELADGTPVRIVHTDSAGTFVLDRINTVYARLKDFADMNKMKRFEAKFAIEEKEKLIIYVIPATGVSLNPAASRFEVACRAVSKLLSI</sequence>
<organism evidence="1">
    <name type="scientific">marine sediment metagenome</name>
    <dbReference type="NCBI Taxonomy" id="412755"/>
    <lineage>
        <taxon>unclassified sequences</taxon>
        <taxon>metagenomes</taxon>
        <taxon>ecological metagenomes</taxon>
    </lineage>
</organism>
<dbReference type="EMBL" id="BARW01000010">
    <property type="protein sequence ID" value="GAI67782.1"/>
    <property type="molecule type" value="Genomic_DNA"/>
</dbReference>
<comment type="caution">
    <text evidence="1">The sequence shown here is derived from an EMBL/GenBank/DDBJ whole genome shotgun (WGS) entry which is preliminary data.</text>
</comment>
<proteinExistence type="predicted"/>
<dbReference type="AlphaFoldDB" id="X1QH12"/>
<name>X1QH12_9ZZZZ</name>